<feature type="domain" description="Alpha/beta hydrolase" evidence="2">
    <location>
        <begin position="574"/>
        <end position="1017"/>
    </location>
</feature>
<proteinExistence type="predicted"/>
<evidence type="ECO:0000256" key="1">
    <source>
        <dbReference type="SAM" id="SignalP"/>
    </source>
</evidence>
<feature type="domain" description="Alpha/beta hydrolase" evidence="2">
    <location>
        <begin position="76"/>
        <end position="519"/>
    </location>
</feature>
<dbReference type="Proteomes" id="UP001597227">
    <property type="component" value="Unassembled WGS sequence"/>
</dbReference>
<organism evidence="3 4">
    <name type="scientific">Fredinandcohnia salidurans</name>
    <dbReference type="NCBI Taxonomy" id="2595041"/>
    <lineage>
        <taxon>Bacteria</taxon>
        <taxon>Bacillati</taxon>
        <taxon>Bacillota</taxon>
        <taxon>Bacilli</taxon>
        <taxon>Bacillales</taxon>
        <taxon>Bacillaceae</taxon>
        <taxon>Fredinandcohnia</taxon>
    </lineage>
</organism>
<comment type="caution">
    <text evidence="3">The sequence shown here is derived from an EMBL/GenBank/DDBJ whole genome shotgun (WGS) entry which is preliminary data.</text>
</comment>
<evidence type="ECO:0000259" key="2">
    <source>
        <dbReference type="Pfam" id="PF20091"/>
    </source>
</evidence>
<evidence type="ECO:0000313" key="3">
    <source>
        <dbReference type="EMBL" id="MFD1780954.1"/>
    </source>
</evidence>
<accession>A0ABW4MUV7</accession>
<keyword evidence="1" id="KW-0732">Signal</keyword>
<dbReference type="EMBL" id="JBHUEK010000029">
    <property type="protein sequence ID" value="MFD1780954.1"/>
    <property type="molecule type" value="Genomic_DNA"/>
</dbReference>
<dbReference type="GO" id="GO:0016787">
    <property type="term" value="F:hydrolase activity"/>
    <property type="evidence" value="ECO:0007669"/>
    <property type="project" value="UniProtKB-KW"/>
</dbReference>
<name>A0ABW4MUV7_9BACI</name>
<feature type="signal peptide" evidence="1">
    <location>
        <begin position="1"/>
        <end position="26"/>
    </location>
</feature>
<reference evidence="4" key="1">
    <citation type="journal article" date="2019" name="Int. J. Syst. Evol. Microbiol.">
        <title>The Global Catalogue of Microorganisms (GCM) 10K type strain sequencing project: providing services to taxonomists for standard genome sequencing and annotation.</title>
        <authorList>
            <consortium name="The Broad Institute Genomics Platform"/>
            <consortium name="The Broad Institute Genome Sequencing Center for Infectious Disease"/>
            <person name="Wu L."/>
            <person name="Ma J."/>
        </authorList>
    </citation>
    <scope>NUCLEOTIDE SEQUENCE [LARGE SCALE GENOMIC DNA]</scope>
    <source>
        <strain evidence="4">CCUG 15531</strain>
    </source>
</reference>
<dbReference type="InterPro" id="IPR045394">
    <property type="entry name" value="Abhydrolase_dom"/>
</dbReference>
<keyword evidence="4" id="KW-1185">Reference proteome</keyword>
<dbReference type="Pfam" id="PF20091">
    <property type="entry name" value="Abhydrolase_10"/>
    <property type="match status" value="2"/>
</dbReference>
<feature type="chain" id="PRO_5046361705" evidence="1">
    <location>
        <begin position="27"/>
        <end position="1036"/>
    </location>
</feature>
<dbReference type="RefSeq" id="WP_304215304.1">
    <property type="nucleotide sequence ID" value="NZ_JBHUEK010000029.1"/>
</dbReference>
<keyword evidence="3" id="KW-0378">Hydrolase</keyword>
<sequence>MKLGKQISIVILSVMLLMSGGISTMAAKEGSHKADPAIQNANAHKDQGKIKKAIKQIPTVKEIPYDEGMTFHSEPTDKSHPFSSMYSSSGQVDIWNDYGYDEKEFFMSGKANVYSIDDKDVPFIKSSDNDYTTRLLVRFPKDPAKFSGRVYVDILNASSGVDLEDTWGRSYDWYMNEGHAYIGITSKTDTINALKKFDSERYADLNWQVKGEDENGLIWDMLSQLGSKLRSKSAGDILGGLKPKFVYLSGQSQSGFYLNTYITLFDHLLKNSNKGKPLFDGYMNLVGPGTTNVHSGGPQPSVTYSETSVPYIVIMSEFEHMFANLPIYEYERKRDSSTTKNKFRFYEVAGTPHTDPTLDVIPFSDEIKLGNGKGRPPKEYDPGHYESDLNLQIYVNAAQENMHKWVTEGIPAPSADDKWIDFNESIVDGKTIYTTKTDEHGNALGGIRAPQIEYPIATYYPSRNGLPFETNGSMVFFTADKIANLYSNYEKDYKKPFLEQAKKLLDEGYILQEGYDKLVDYVNEKKGFGGPDADEIYAISKAKPTKIEEKPFDPEKIGFDHNEQDTAANPELSHPYNSMLDSVGKVDIWNDYVYTEKEFFLSGNANIYELGNVEGNDVPTVKSGPYDYTNRIIVRMPKDMKDFSGAVYIDILNASNNSDMEDTWRRSWEYFMDNGHGYIGITSKNVNVTALKTFDPVRYTDIDWVADNEDQYENGLFWDMLSQLGVALNDENQSKEILGTKPDFVFLGGQSQSGMYLNTYTNVFQPYLYNAEKDEYLFDGYYNWVGAIPTSIQPSKDVMPSLYDKNTPKSIYKAMGVPTMVIMSQAEAGFKEGKGLFPSYKNKQDQNSEYDIFRLYEVANAPHSDAISPIIQNNDVLIKAGVNPRKYPISTLPNTIKSDLHIDMFVSGALDNLYEYASAKKADPNAEPEKYFPVADDKWLEVDTKTGKLTRDAHGNVTGGIRHPLSDNPIATYMIESDFMTMFSEDKLKKLYGTRENWVSKMNASVDDLLVQDLIPQSVADSYKKVIANHTQPWNE</sequence>
<protein>
    <submittedName>
        <fullName evidence="3">Alpha/beta hydrolase domain-containing protein</fullName>
    </submittedName>
</protein>
<gene>
    <name evidence="3" type="ORF">ACFSFW_20070</name>
</gene>
<evidence type="ECO:0000313" key="4">
    <source>
        <dbReference type="Proteomes" id="UP001597227"/>
    </source>
</evidence>